<dbReference type="Proteomes" id="UP000078200">
    <property type="component" value="Unassembled WGS sequence"/>
</dbReference>
<sequence>MSQDHIINANLETTQDYNNTPWKKPKQQYNVVRVLCSVLNSANAPRIEELSSSGIVSAMVRCLTKSKCPRLQLQLLTACNLNLEGRAQNIDPIDILPLLIGVLRSHSANVRSVATDTIYELLVEADPKLESSRENNQQILSISCDYDTKYRSWLEHTVVRNRLLGRDEDTKAVQRHYIDYIRIVQRRPVAYATINNSVFVCGFPTNSEAEFVVSIQYKLCETILEFRTSYAIKSTNEK</sequence>
<protein>
    <recommendedName>
        <fullName evidence="3">Armadillo repeat-containing domain-containing protein</fullName>
    </recommendedName>
</protein>
<dbReference type="Gene3D" id="1.25.10.10">
    <property type="entry name" value="Leucine-rich Repeat Variant"/>
    <property type="match status" value="1"/>
</dbReference>
<dbReference type="VEuPathDB" id="VectorBase:GAUT036261"/>
<reference evidence="1" key="1">
    <citation type="submission" date="2020-05" db="UniProtKB">
        <authorList>
            <consortium name="EnsemblMetazoa"/>
        </authorList>
    </citation>
    <scope>IDENTIFICATION</scope>
    <source>
        <strain evidence="1">TTRI</strain>
    </source>
</reference>
<keyword evidence="2" id="KW-1185">Reference proteome</keyword>
<evidence type="ECO:0000313" key="1">
    <source>
        <dbReference type="EnsemblMetazoa" id="GAUT036261-PA"/>
    </source>
</evidence>
<dbReference type="InterPro" id="IPR011989">
    <property type="entry name" value="ARM-like"/>
</dbReference>
<dbReference type="EnsemblMetazoa" id="GAUT036261-RA">
    <property type="protein sequence ID" value="GAUT036261-PA"/>
    <property type="gene ID" value="GAUT036261"/>
</dbReference>
<evidence type="ECO:0008006" key="3">
    <source>
        <dbReference type="Google" id="ProtNLM"/>
    </source>
</evidence>
<dbReference type="STRING" id="7395.A0A1A9VGA0"/>
<dbReference type="AlphaFoldDB" id="A0A1A9VGA0"/>
<name>A0A1A9VGA0_GLOAU</name>
<organism evidence="1 2">
    <name type="scientific">Glossina austeni</name>
    <name type="common">Savannah tsetse fly</name>
    <dbReference type="NCBI Taxonomy" id="7395"/>
    <lineage>
        <taxon>Eukaryota</taxon>
        <taxon>Metazoa</taxon>
        <taxon>Ecdysozoa</taxon>
        <taxon>Arthropoda</taxon>
        <taxon>Hexapoda</taxon>
        <taxon>Insecta</taxon>
        <taxon>Pterygota</taxon>
        <taxon>Neoptera</taxon>
        <taxon>Endopterygota</taxon>
        <taxon>Diptera</taxon>
        <taxon>Brachycera</taxon>
        <taxon>Muscomorpha</taxon>
        <taxon>Hippoboscoidea</taxon>
        <taxon>Glossinidae</taxon>
        <taxon>Glossina</taxon>
    </lineage>
</organism>
<accession>A0A1A9VGA0</accession>
<dbReference type="InterPro" id="IPR016024">
    <property type="entry name" value="ARM-type_fold"/>
</dbReference>
<evidence type="ECO:0000313" key="2">
    <source>
        <dbReference type="Proteomes" id="UP000078200"/>
    </source>
</evidence>
<dbReference type="SUPFAM" id="SSF48371">
    <property type="entry name" value="ARM repeat"/>
    <property type="match status" value="1"/>
</dbReference>
<proteinExistence type="predicted"/>